<protein>
    <submittedName>
        <fullName evidence="2">Uncharacterized protein (Competence- and mitomycin-induced)</fullName>
    </submittedName>
</protein>
<dbReference type="SUPFAM" id="SSF142433">
    <property type="entry name" value="CinA-like"/>
    <property type="match status" value="1"/>
</dbReference>
<accession>A0AA35D813</accession>
<dbReference type="InterPro" id="IPR036653">
    <property type="entry name" value="CinA-like_C"/>
</dbReference>
<feature type="domain" description="CinA C-terminal" evidence="1">
    <location>
        <begin position="11"/>
        <end position="159"/>
    </location>
</feature>
<evidence type="ECO:0000313" key="2">
    <source>
        <dbReference type="EMBL" id="CAB5679534.1"/>
    </source>
</evidence>
<organism evidence="2 3">
    <name type="scientific">Comamonas aquatica</name>
    <dbReference type="NCBI Taxonomy" id="225991"/>
    <lineage>
        <taxon>Bacteria</taxon>
        <taxon>Pseudomonadati</taxon>
        <taxon>Pseudomonadota</taxon>
        <taxon>Betaproteobacteria</taxon>
        <taxon>Burkholderiales</taxon>
        <taxon>Comamonadaceae</taxon>
        <taxon>Comamonas</taxon>
    </lineage>
</organism>
<dbReference type="EMBL" id="CAHPSC010000013">
    <property type="protein sequence ID" value="CAB5679534.1"/>
    <property type="molecule type" value="Genomic_DNA"/>
</dbReference>
<dbReference type="Gene3D" id="3.90.950.20">
    <property type="entry name" value="CinA-like"/>
    <property type="match status" value="1"/>
</dbReference>
<name>A0AA35D813_9BURK</name>
<dbReference type="AlphaFoldDB" id="A0AA35D813"/>
<evidence type="ECO:0000313" key="3">
    <source>
        <dbReference type="Proteomes" id="UP000834458"/>
    </source>
</evidence>
<evidence type="ECO:0000259" key="1">
    <source>
        <dbReference type="Pfam" id="PF02464"/>
    </source>
</evidence>
<dbReference type="RefSeq" id="WP_234687158.1">
    <property type="nucleotide sequence ID" value="NZ_CAHPSC010000013.1"/>
</dbReference>
<dbReference type="NCBIfam" id="TIGR00199">
    <property type="entry name" value="PncC_domain"/>
    <property type="match status" value="1"/>
</dbReference>
<reference evidence="2" key="1">
    <citation type="submission" date="2020-05" db="EMBL/GenBank/DDBJ databases">
        <authorList>
            <person name="Delgado-Blas J."/>
        </authorList>
    </citation>
    <scope>NUCLEOTIDE SEQUENCE</scope>
    <source>
        <strain evidence="2">BB1454</strain>
    </source>
</reference>
<sequence length="164" mass="16817">MTTAPDLAPTVRQLAAALQQRSWLMATAESCTGGQIAAACTDLAGSSQWFDRGFVTYSNAAKTEMLGVPAALITAHGAVSEAVVRAMAHGAVAHSQAQVSVAVSGVAGPSGGSADKPVGTVWLAWCVQGQVHSRVHHFPGDRAAVRAQTTALALQHLVTILQPP</sequence>
<proteinExistence type="predicted"/>
<dbReference type="Pfam" id="PF02464">
    <property type="entry name" value="CinA"/>
    <property type="match status" value="1"/>
</dbReference>
<dbReference type="InterPro" id="IPR008136">
    <property type="entry name" value="CinA_C"/>
</dbReference>
<comment type="caution">
    <text evidence="2">The sequence shown here is derived from an EMBL/GenBank/DDBJ whole genome shotgun (WGS) entry which is preliminary data.</text>
</comment>
<dbReference type="Proteomes" id="UP000834458">
    <property type="component" value="Unassembled WGS sequence"/>
</dbReference>
<gene>
    <name evidence="2" type="primary">ygaD</name>
    <name evidence="2" type="ORF">GHA_01318</name>
</gene>